<name>A0A0E9X030_ANGAN</name>
<organism evidence="2">
    <name type="scientific">Anguilla anguilla</name>
    <name type="common">European freshwater eel</name>
    <name type="synonym">Muraena anguilla</name>
    <dbReference type="NCBI Taxonomy" id="7936"/>
    <lineage>
        <taxon>Eukaryota</taxon>
        <taxon>Metazoa</taxon>
        <taxon>Chordata</taxon>
        <taxon>Craniata</taxon>
        <taxon>Vertebrata</taxon>
        <taxon>Euteleostomi</taxon>
        <taxon>Actinopterygii</taxon>
        <taxon>Neopterygii</taxon>
        <taxon>Teleostei</taxon>
        <taxon>Anguilliformes</taxon>
        <taxon>Anguillidae</taxon>
        <taxon>Anguilla</taxon>
    </lineage>
</organism>
<reference evidence="2" key="1">
    <citation type="submission" date="2014-11" db="EMBL/GenBank/DDBJ databases">
        <authorList>
            <person name="Amaro Gonzalez C."/>
        </authorList>
    </citation>
    <scope>NUCLEOTIDE SEQUENCE</scope>
</reference>
<feature type="compositionally biased region" description="Basic and acidic residues" evidence="1">
    <location>
        <begin position="25"/>
        <end position="34"/>
    </location>
</feature>
<sequence>MRCCCCHRSPPEFQMFPSKLGPRSARSDQAEASRRLSRGGPNKIISFVFG</sequence>
<dbReference type="EMBL" id="GBXM01012628">
    <property type="protein sequence ID" value="JAH95949.1"/>
    <property type="molecule type" value="Transcribed_RNA"/>
</dbReference>
<feature type="region of interest" description="Disordered" evidence="1">
    <location>
        <begin position="17"/>
        <end position="38"/>
    </location>
</feature>
<accession>A0A0E9X030</accession>
<dbReference type="AlphaFoldDB" id="A0A0E9X030"/>
<protein>
    <submittedName>
        <fullName evidence="2">Uncharacterized protein</fullName>
    </submittedName>
</protein>
<proteinExistence type="predicted"/>
<reference evidence="2" key="2">
    <citation type="journal article" date="2015" name="Fish Shellfish Immunol.">
        <title>Early steps in the European eel (Anguilla anguilla)-Vibrio vulnificus interaction in the gills: Role of the RtxA13 toxin.</title>
        <authorList>
            <person name="Callol A."/>
            <person name="Pajuelo D."/>
            <person name="Ebbesson L."/>
            <person name="Teles M."/>
            <person name="MacKenzie S."/>
            <person name="Amaro C."/>
        </authorList>
    </citation>
    <scope>NUCLEOTIDE SEQUENCE</scope>
</reference>
<evidence type="ECO:0000256" key="1">
    <source>
        <dbReference type="SAM" id="MobiDB-lite"/>
    </source>
</evidence>
<evidence type="ECO:0000313" key="2">
    <source>
        <dbReference type="EMBL" id="JAH95949.1"/>
    </source>
</evidence>